<evidence type="ECO:0000313" key="3">
    <source>
        <dbReference type="EMBL" id="PKC72559.1"/>
    </source>
</evidence>
<reference evidence="3 6" key="4">
    <citation type="submission" date="2017-10" db="EMBL/GenBank/DDBJ databases">
        <title>Genome analyses suggest a sexual origin of heterokaryosis in a supposedly ancient asexual fungus.</title>
        <authorList>
            <person name="Corradi N."/>
            <person name="Sedzielewska K."/>
            <person name="Noel J."/>
            <person name="Charron P."/>
            <person name="Farinelli L."/>
            <person name="Marton T."/>
            <person name="Kruger M."/>
            <person name="Pelin A."/>
            <person name="Brachmann A."/>
            <person name="Corradi N."/>
        </authorList>
    </citation>
    <scope>NUCLEOTIDE SEQUENCE [LARGE SCALE GENOMIC DNA]</scope>
    <source>
        <strain evidence="3 6">A1</strain>
    </source>
</reference>
<dbReference type="Proteomes" id="UP000232688">
    <property type="component" value="Unassembled WGS sequence"/>
</dbReference>
<protein>
    <recommendedName>
        <fullName evidence="1">F-box domain-containing protein</fullName>
    </recommendedName>
</protein>
<organism evidence="5 9">
    <name type="scientific">Rhizophagus irregularis</name>
    <dbReference type="NCBI Taxonomy" id="588596"/>
    <lineage>
        <taxon>Eukaryota</taxon>
        <taxon>Fungi</taxon>
        <taxon>Fungi incertae sedis</taxon>
        <taxon>Mucoromycota</taxon>
        <taxon>Glomeromycotina</taxon>
        <taxon>Glomeromycetes</taxon>
        <taxon>Glomerales</taxon>
        <taxon>Glomeraceae</taxon>
        <taxon>Rhizophagus</taxon>
    </lineage>
</organism>
<gene>
    <name evidence="3" type="ORF">RhiirA1_411674</name>
    <name evidence="5" type="ORF">RhiirA4_394957</name>
    <name evidence="2" type="ORF">RhiirA5_348168</name>
    <name evidence="4" type="ORF">RhiirC2_727138</name>
</gene>
<evidence type="ECO:0000313" key="8">
    <source>
        <dbReference type="Proteomes" id="UP000233469"/>
    </source>
</evidence>
<proteinExistence type="predicted"/>
<dbReference type="EMBL" id="LLXJ01000060">
    <property type="protein sequence ID" value="PKC16110.1"/>
    <property type="molecule type" value="Genomic_DNA"/>
</dbReference>
<dbReference type="Proteomes" id="UP000234323">
    <property type="component" value="Unassembled WGS sequence"/>
</dbReference>
<dbReference type="EMBL" id="LLXI01000111">
    <property type="protein sequence ID" value="PKY40650.1"/>
    <property type="molecule type" value="Genomic_DNA"/>
</dbReference>
<reference evidence="5 9" key="1">
    <citation type="submission" date="2015-10" db="EMBL/GenBank/DDBJ databases">
        <title>Genome analyses suggest a sexual origin of heterokaryosis in a supposedly ancient asexual fungus.</title>
        <authorList>
            <person name="Ropars J."/>
            <person name="Sedzielewska K."/>
            <person name="Noel J."/>
            <person name="Charron P."/>
            <person name="Farinelli L."/>
            <person name="Marton T."/>
            <person name="Kruger M."/>
            <person name="Pelin A."/>
            <person name="Brachmann A."/>
            <person name="Corradi N."/>
        </authorList>
    </citation>
    <scope>NUCLEOTIDE SEQUENCE [LARGE SCALE GENOMIC DNA]</scope>
    <source>
        <strain evidence="5 9">A4</strain>
        <strain evidence="2 7">A5</strain>
        <strain evidence="4 8">C2</strain>
    </source>
</reference>
<dbReference type="InterPro" id="IPR036047">
    <property type="entry name" value="F-box-like_dom_sf"/>
</dbReference>
<feature type="domain" description="F-box" evidence="1">
    <location>
        <begin position="2"/>
        <end position="46"/>
    </location>
</feature>
<evidence type="ECO:0000259" key="1">
    <source>
        <dbReference type="Pfam" id="PF12937"/>
    </source>
</evidence>
<dbReference type="VEuPathDB" id="FungiDB:RhiirFUN_013218"/>
<evidence type="ECO:0000313" key="9">
    <source>
        <dbReference type="Proteomes" id="UP000234323"/>
    </source>
</evidence>
<dbReference type="VEuPathDB" id="FungiDB:RhiirA1_411674"/>
<dbReference type="VEuPathDB" id="FungiDB:FUN_016469"/>
<reference evidence="6 8" key="3">
    <citation type="submission" date="2017-10" db="EMBL/GenBank/DDBJ databases">
        <title>Extensive intraspecific genome diversity in a model arbuscular mycorrhizal fungus.</title>
        <authorList>
            <person name="Chen E.C.H."/>
            <person name="Morin E."/>
            <person name="Baudet D."/>
            <person name="Noel J."/>
            <person name="Ndikumana S."/>
            <person name="Charron P."/>
            <person name="St-Onge C."/>
            <person name="Giorgi J."/>
            <person name="Grigoriev I.V."/>
            <person name="Roux C."/>
            <person name="Martin F.M."/>
            <person name="Corradi N."/>
        </authorList>
    </citation>
    <scope>NUCLEOTIDE SEQUENCE [LARGE SCALE GENOMIC DNA]</scope>
    <source>
        <strain evidence="3 6">A1</strain>
        <strain evidence="4 8">C2</strain>
    </source>
</reference>
<dbReference type="SUPFAM" id="SSF81383">
    <property type="entry name" value="F-box domain"/>
    <property type="match status" value="1"/>
</dbReference>
<dbReference type="OrthoDB" id="2305560at2759"/>
<accession>A0A2I1E0E9</accession>
<comment type="caution">
    <text evidence="5">The sequence shown here is derived from an EMBL/GenBank/DDBJ whole genome shotgun (WGS) entry which is preliminary data.</text>
</comment>
<keyword evidence="9" id="KW-1185">Reference proteome</keyword>
<feature type="non-terminal residue" evidence="5">
    <location>
        <position position="201"/>
    </location>
</feature>
<dbReference type="Proteomes" id="UP000233469">
    <property type="component" value="Unassembled WGS sequence"/>
</dbReference>
<dbReference type="EMBL" id="LLXL01000043">
    <property type="protein sequence ID" value="PKK79492.1"/>
    <property type="molecule type" value="Genomic_DNA"/>
</dbReference>
<dbReference type="EMBL" id="LLXH01000120">
    <property type="protein sequence ID" value="PKC72559.1"/>
    <property type="molecule type" value="Genomic_DNA"/>
</dbReference>
<evidence type="ECO:0000313" key="5">
    <source>
        <dbReference type="EMBL" id="PKY40650.1"/>
    </source>
</evidence>
<dbReference type="Pfam" id="PF12937">
    <property type="entry name" value="F-box-like"/>
    <property type="match status" value="1"/>
</dbReference>
<dbReference type="InterPro" id="IPR001810">
    <property type="entry name" value="F-box_dom"/>
</dbReference>
<evidence type="ECO:0000313" key="4">
    <source>
        <dbReference type="EMBL" id="PKK79492.1"/>
    </source>
</evidence>
<evidence type="ECO:0000313" key="6">
    <source>
        <dbReference type="Proteomes" id="UP000232688"/>
    </source>
</evidence>
<reference evidence="2 7" key="2">
    <citation type="submission" date="2017-09" db="EMBL/GenBank/DDBJ databases">
        <title>Extensive intraspecific genome diversity in a model arbuscular mycorrhizal fungus.</title>
        <authorList>
            <person name="Chen E.C."/>
            <person name="Morin E."/>
            <person name="Beaudet D."/>
            <person name="Noel J."/>
            <person name="Ndikumana S."/>
            <person name="Charron P."/>
            <person name="St-Onge C."/>
            <person name="Giorgi J."/>
            <person name="Grigoriev I.V."/>
            <person name="Roux C."/>
            <person name="Martin F.M."/>
            <person name="Corradi N."/>
        </authorList>
    </citation>
    <scope>NUCLEOTIDE SEQUENCE [LARGE SCALE GENOMIC DNA]</scope>
    <source>
        <strain evidence="2 7">A5</strain>
    </source>
</reference>
<name>A0A2I1E0E9_9GLOM</name>
<evidence type="ECO:0000313" key="2">
    <source>
        <dbReference type="EMBL" id="PKC16110.1"/>
    </source>
</evidence>
<dbReference type="AlphaFoldDB" id="A0A2I1E0E9"/>
<sequence length="201" mass="23292">MSSIPVEIFRHVFGHFSDDKRSLYSCLLVNKIWCGIAVSILWSNPFKYINGTNGTSASLITTYLSCLDLNEREILIKSEIDLKLLFEKKPTFEYAEFLRRLKYEDFYDSSLVWLQSVMEEKIEKNDSKIFIITKELCKLFMNKCSKILYLNINLESLRSPDNCADYAAIPCFPNSETSLSQLGEFICCGDYDKKRIFMALS</sequence>
<evidence type="ECO:0000313" key="7">
    <source>
        <dbReference type="Proteomes" id="UP000232722"/>
    </source>
</evidence>
<dbReference type="Proteomes" id="UP000232722">
    <property type="component" value="Unassembled WGS sequence"/>
</dbReference>